<proteinExistence type="inferred from homology"/>
<dbReference type="Pfam" id="PF00557">
    <property type="entry name" value="Peptidase_M24"/>
    <property type="match status" value="1"/>
</dbReference>
<organism evidence="7 8">
    <name type="scientific">Spirochaeta isovalerica</name>
    <dbReference type="NCBI Taxonomy" id="150"/>
    <lineage>
        <taxon>Bacteria</taxon>
        <taxon>Pseudomonadati</taxon>
        <taxon>Spirochaetota</taxon>
        <taxon>Spirochaetia</taxon>
        <taxon>Spirochaetales</taxon>
        <taxon>Spirochaetaceae</taxon>
        <taxon>Spirochaeta</taxon>
    </lineage>
</organism>
<dbReference type="Gene3D" id="3.40.350.10">
    <property type="entry name" value="Creatinase/prolidase N-terminal domain"/>
    <property type="match status" value="2"/>
</dbReference>
<evidence type="ECO:0000259" key="4">
    <source>
        <dbReference type="Pfam" id="PF00557"/>
    </source>
</evidence>
<dbReference type="InterPro" id="IPR000587">
    <property type="entry name" value="Creatinase_N"/>
</dbReference>
<reference evidence="7 8" key="1">
    <citation type="submission" date="2020-08" db="EMBL/GenBank/DDBJ databases">
        <title>Genomic Encyclopedia of Type Strains, Phase IV (KMG-IV): sequencing the most valuable type-strain genomes for metagenomic binning, comparative biology and taxonomic classification.</title>
        <authorList>
            <person name="Goeker M."/>
        </authorList>
    </citation>
    <scope>NUCLEOTIDE SEQUENCE [LARGE SCALE GENOMIC DNA]</scope>
    <source>
        <strain evidence="7 8">DSM 2461</strain>
    </source>
</reference>
<dbReference type="InterPro" id="IPR000994">
    <property type="entry name" value="Pept_M24"/>
</dbReference>
<dbReference type="EMBL" id="JACHGJ010000004">
    <property type="protein sequence ID" value="MBB6480770.1"/>
    <property type="molecule type" value="Genomic_DNA"/>
</dbReference>
<dbReference type="EC" id="3.4.11.9" evidence="7"/>
<evidence type="ECO:0000259" key="6">
    <source>
        <dbReference type="Pfam" id="PF16188"/>
    </source>
</evidence>
<dbReference type="FunFam" id="3.40.350.10:FF:000003">
    <property type="entry name" value="Xaa-pro aminopeptidase P"/>
    <property type="match status" value="1"/>
</dbReference>
<dbReference type="InterPro" id="IPR029149">
    <property type="entry name" value="Creatin/AminoP/Spt16_N"/>
</dbReference>
<dbReference type="GO" id="GO:0070006">
    <property type="term" value="F:metalloaminopeptidase activity"/>
    <property type="evidence" value="ECO:0007669"/>
    <property type="project" value="InterPro"/>
</dbReference>
<keyword evidence="8" id="KW-1185">Reference proteome</keyword>
<dbReference type="Pfam" id="PF01321">
    <property type="entry name" value="Creatinase_N"/>
    <property type="match status" value="1"/>
</dbReference>
<dbReference type="GO" id="GO:0005737">
    <property type="term" value="C:cytoplasm"/>
    <property type="evidence" value="ECO:0007669"/>
    <property type="project" value="UniProtKB-ARBA"/>
</dbReference>
<keyword evidence="2" id="KW-0479">Metal-binding</keyword>
<evidence type="ECO:0000256" key="2">
    <source>
        <dbReference type="ARBA" id="ARBA00022723"/>
    </source>
</evidence>
<protein>
    <submittedName>
        <fullName evidence="7">Xaa-Pro aminopeptidase</fullName>
        <ecNumber evidence="7">3.4.11.9</ecNumber>
    </submittedName>
</protein>
<evidence type="ECO:0000256" key="1">
    <source>
        <dbReference type="ARBA" id="ARBA00008766"/>
    </source>
</evidence>
<keyword evidence="3 7" id="KW-0378">Hydrolase</keyword>
<dbReference type="AlphaFoldDB" id="A0A841RCQ3"/>
<feature type="domain" description="Creatinase N-terminal" evidence="5">
    <location>
        <begin position="6"/>
        <end position="131"/>
    </location>
</feature>
<evidence type="ECO:0000256" key="3">
    <source>
        <dbReference type="ARBA" id="ARBA00022801"/>
    </source>
</evidence>
<name>A0A841RCQ3_9SPIO</name>
<evidence type="ECO:0000259" key="5">
    <source>
        <dbReference type="Pfam" id="PF01321"/>
    </source>
</evidence>
<keyword evidence="7" id="KW-0645">Protease</keyword>
<dbReference type="GO" id="GO:0046872">
    <property type="term" value="F:metal ion binding"/>
    <property type="evidence" value="ECO:0007669"/>
    <property type="project" value="UniProtKB-KW"/>
</dbReference>
<sequence>MTIHERISALRMKMEEKGLQAYIIPSEDPHGSEYVAPHWQCRKWISGFTGSAATVVVTMDTAGLWTDFRYYIQAEEELKDSGIELFKYGMPGVPSYEQWLSENMKKGQIVGLDGKNLSVGSAEKLETLLGKTGIRLETEAPLIDGIWTEDRPSLPMGSLFLHDEKYNGRSRADKLKALRDVMSRYGATHHVLSALEDICWLFNIRGKDLDTIPVAVSYAVITMDGAELFIHEKKAAPVKEALKKDRISIRPYDEITKALGAIGKGSLVLADRSKLSVSLVNSLGEGAEVRYETNPTTSMKALKNEVEIENLRKVMERDGAAMVRFIKWIKENSLTGQTELSLAAKLLSFRKMGDEFAGESFTPIPGYRAHGALCHYSADEEGQFSVDEKGGLFLIDSGGQYPGGTTDITRTLTLGNPTEQEIRDYTLVLKGHIALSLAKFPRGTRGYQLDLLARMDMWREGIDYGHGTGHGVGHYLSVHEGPMNISPKPIDVALEPGMVISNEPGIYREGSHGIRIENLVLVKKDRETEFGNFYEFETLTLCPYDPELIDLSLLTDEERSWINSYNQDVYNRIAPYLDDQEKSWLKGRTIEFTL</sequence>
<feature type="domain" description="Peptidase M24" evidence="4">
    <location>
        <begin position="309"/>
        <end position="523"/>
    </location>
</feature>
<dbReference type="InterPro" id="IPR033740">
    <property type="entry name" value="Pept_M24B"/>
</dbReference>
<dbReference type="Pfam" id="PF16188">
    <property type="entry name" value="Peptidase_M24_C"/>
    <property type="match status" value="1"/>
</dbReference>
<dbReference type="Gene3D" id="3.90.230.10">
    <property type="entry name" value="Creatinase/methionine aminopeptidase superfamily"/>
    <property type="match status" value="1"/>
</dbReference>
<dbReference type="InterPro" id="IPR032416">
    <property type="entry name" value="Peptidase_M24_C"/>
</dbReference>
<comment type="caution">
    <text evidence="7">The sequence shown here is derived from an EMBL/GenBank/DDBJ whole genome shotgun (WGS) entry which is preliminary data.</text>
</comment>
<evidence type="ECO:0000313" key="7">
    <source>
        <dbReference type="EMBL" id="MBB6480770.1"/>
    </source>
</evidence>
<dbReference type="CDD" id="cd01085">
    <property type="entry name" value="APP"/>
    <property type="match status" value="1"/>
</dbReference>
<keyword evidence="7" id="KW-0031">Aminopeptidase</keyword>
<dbReference type="PANTHER" id="PTHR43763:SF6">
    <property type="entry name" value="XAA-PRO AMINOPEPTIDASE 1"/>
    <property type="match status" value="1"/>
</dbReference>
<evidence type="ECO:0000313" key="8">
    <source>
        <dbReference type="Proteomes" id="UP000587760"/>
    </source>
</evidence>
<dbReference type="SUPFAM" id="SSF55920">
    <property type="entry name" value="Creatinase/aminopeptidase"/>
    <property type="match status" value="1"/>
</dbReference>
<gene>
    <name evidence="7" type="ORF">HNR50_002443</name>
</gene>
<dbReference type="SUPFAM" id="SSF53092">
    <property type="entry name" value="Creatinase/prolidase N-terminal domain"/>
    <property type="match status" value="1"/>
</dbReference>
<feature type="domain" description="Peptidase M24 C-terminal" evidence="6">
    <location>
        <begin position="532"/>
        <end position="589"/>
    </location>
</feature>
<comment type="similarity">
    <text evidence="1">Belongs to the peptidase M24B family.</text>
</comment>
<dbReference type="Pfam" id="PF16189">
    <property type="entry name" value="Creatinase_N_2"/>
    <property type="match status" value="1"/>
</dbReference>
<dbReference type="RefSeq" id="WP_184747031.1">
    <property type="nucleotide sequence ID" value="NZ_JACHGJ010000004.1"/>
</dbReference>
<dbReference type="FunFam" id="3.90.230.10:FF:000009">
    <property type="entry name" value="xaa-Pro aminopeptidase 2"/>
    <property type="match status" value="1"/>
</dbReference>
<dbReference type="InterPro" id="IPR036005">
    <property type="entry name" value="Creatinase/aminopeptidase-like"/>
</dbReference>
<dbReference type="InterPro" id="IPR050422">
    <property type="entry name" value="X-Pro_aminopeptidase_P"/>
</dbReference>
<accession>A0A841RCQ3</accession>
<dbReference type="PANTHER" id="PTHR43763">
    <property type="entry name" value="XAA-PRO AMINOPEPTIDASE 1"/>
    <property type="match status" value="1"/>
</dbReference>
<dbReference type="Proteomes" id="UP000587760">
    <property type="component" value="Unassembled WGS sequence"/>
</dbReference>